<evidence type="ECO:0000259" key="1">
    <source>
        <dbReference type="Pfam" id="PF18454"/>
    </source>
</evidence>
<feature type="domain" description="Major tropism determinant N-terminal" evidence="1">
    <location>
        <begin position="5"/>
        <end position="41"/>
    </location>
</feature>
<gene>
    <name evidence="2" type="ORF">F3J37_17770</name>
</gene>
<evidence type="ECO:0000313" key="2">
    <source>
        <dbReference type="EMBL" id="NIG20525.1"/>
    </source>
</evidence>
<organism evidence="2 3">
    <name type="scientific">Candidatus Pantoea communis</name>
    <dbReference type="NCBI Taxonomy" id="2608354"/>
    <lineage>
        <taxon>Bacteria</taxon>
        <taxon>Pseudomonadati</taxon>
        <taxon>Pseudomonadota</taxon>
        <taxon>Gammaproteobacteria</taxon>
        <taxon>Enterobacterales</taxon>
        <taxon>Erwiniaceae</taxon>
        <taxon>Pantoea</taxon>
    </lineage>
</organism>
<accession>A0ABX0RSC5</accession>
<dbReference type="InterPro" id="IPR041352">
    <property type="entry name" value="Mtd_N"/>
</dbReference>
<dbReference type="RefSeq" id="WP_166934812.1">
    <property type="nucleotide sequence ID" value="NZ_VWXC01000013.1"/>
</dbReference>
<keyword evidence="3" id="KW-1185">Reference proteome</keyword>
<protein>
    <recommendedName>
        <fullName evidence="1">Major tropism determinant N-terminal domain-containing protein</fullName>
    </recommendedName>
</protein>
<name>A0ABX0RSC5_9GAMM</name>
<reference evidence="2 3" key="1">
    <citation type="journal article" date="2019" name="bioRxiv">
        <title>Bacteria contribute to plant secondary compound degradation in a generalist herbivore system.</title>
        <authorList>
            <person name="Francoeur C.B."/>
            <person name="Khadempour L."/>
            <person name="Moreira-Soto R.D."/>
            <person name="Gotting K."/>
            <person name="Book A.J."/>
            <person name="Pinto-Tomas A.A."/>
            <person name="Keefover-Ring K."/>
            <person name="Currie C.R."/>
        </authorList>
    </citation>
    <scope>NUCLEOTIDE SEQUENCE [LARGE SCALE GENOMIC DNA]</scope>
    <source>
        <strain evidence="2">Al-1710</strain>
    </source>
</reference>
<dbReference type="Gene3D" id="2.10.10.30">
    <property type="match status" value="1"/>
</dbReference>
<proteinExistence type="predicted"/>
<dbReference type="EMBL" id="VWXC01000013">
    <property type="protein sequence ID" value="NIG20525.1"/>
    <property type="molecule type" value="Genomic_DNA"/>
</dbReference>
<sequence length="188" mass="19049">MAASIQVKRGTTAKVAAYTPLSGELVLDTTTNKLYAGDGSTAGGNQIAASKKGVTDGGNATSGEVGEYLSNTGTASNATAGSVANYATLTLTPGDWDVSGCAQFNPTGASNNATQFNVSISLSSGMGGGFPYMTQLRSSFNANGGQMINTPVRRVSVSVSTIVYLVAGASFPDGTMPVQGFIQARRAR</sequence>
<comment type="caution">
    <text evidence="2">The sequence shown here is derived from an EMBL/GenBank/DDBJ whole genome shotgun (WGS) entry which is preliminary data.</text>
</comment>
<dbReference type="Pfam" id="PF18454">
    <property type="entry name" value="Mtd_N"/>
    <property type="match status" value="1"/>
</dbReference>
<dbReference type="Proteomes" id="UP001515780">
    <property type="component" value="Unassembled WGS sequence"/>
</dbReference>
<evidence type="ECO:0000313" key="3">
    <source>
        <dbReference type="Proteomes" id="UP001515780"/>
    </source>
</evidence>